<dbReference type="Proteomes" id="UP000001887">
    <property type="component" value="Chromosome"/>
</dbReference>
<reference evidence="2 3" key="1">
    <citation type="journal article" date="2009" name="Stand. Genomic Sci.">
        <title>Complete genome sequence of Pirellula staleyi type strain (ATCC 27377).</title>
        <authorList>
            <person name="Clum A."/>
            <person name="Tindall B.J."/>
            <person name="Sikorski J."/>
            <person name="Ivanova N."/>
            <person name="Mavrommatis K."/>
            <person name="Lucas S."/>
            <person name="Glavina del Rio T."/>
            <person name="Nolan M."/>
            <person name="Chen F."/>
            <person name="Tice H."/>
            <person name="Pitluck S."/>
            <person name="Cheng J.F."/>
            <person name="Chertkov O."/>
            <person name="Brettin T."/>
            <person name="Han C."/>
            <person name="Detter J.C."/>
            <person name="Kuske C."/>
            <person name="Bruce D."/>
            <person name="Goodwin L."/>
            <person name="Ovchinikova G."/>
            <person name="Pati A."/>
            <person name="Mikhailova N."/>
            <person name="Chen A."/>
            <person name="Palaniappan K."/>
            <person name="Land M."/>
            <person name="Hauser L."/>
            <person name="Chang Y.J."/>
            <person name="Jeffries C.D."/>
            <person name="Chain P."/>
            <person name="Rohde M."/>
            <person name="Goker M."/>
            <person name="Bristow J."/>
            <person name="Eisen J.A."/>
            <person name="Markowitz V."/>
            <person name="Hugenholtz P."/>
            <person name="Kyrpides N.C."/>
            <person name="Klenk H.P."/>
            <person name="Lapidus A."/>
        </authorList>
    </citation>
    <scope>NUCLEOTIDE SEQUENCE [LARGE SCALE GENOMIC DNA]</scope>
    <source>
        <strain evidence="3">ATCC 27377 / DSM 6068 / ICPB 4128</strain>
    </source>
</reference>
<proteinExistence type="predicted"/>
<dbReference type="InterPro" id="IPR018966">
    <property type="entry name" value="VTC_domain"/>
</dbReference>
<dbReference type="CDD" id="cd07750">
    <property type="entry name" value="PolyPPase_VTC_like"/>
    <property type="match status" value="1"/>
</dbReference>
<dbReference type="AlphaFoldDB" id="D2QYF5"/>
<dbReference type="Gene3D" id="3.20.100.30">
    <property type="entry name" value="VTC, catalytic tunnel domain"/>
    <property type="match status" value="1"/>
</dbReference>
<dbReference type="EMBL" id="CP001848">
    <property type="protein sequence ID" value="ADB18114.1"/>
    <property type="molecule type" value="Genomic_DNA"/>
</dbReference>
<evidence type="ECO:0000313" key="2">
    <source>
        <dbReference type="EMBL" id="ADB18114.1"/>
    </source>
</evidence>
<name>D2QYF5_PIRSD</name>
<evidence type="ECO:0000313" key="3">
    <source>
        <dbReference type="Proteomes" id="UP000001887"/>
    </source>
</evidence>
<feature type="domain" description="VTC" evidence="1">
    <location>
        <begin position="40"/>
        <end position="252"/>
    </location>
</feature>
<organism evidence="2 3">
    <name type="scientific">Pirellula staleyi (strain ATCC 27377 / DSM 6068 / ICPB 4128)</name>
    <name type="common">Pirella staleyi</name>
    <dbReference type="NCBI Taxonomy" id="530564"/>
    <lineage>
        <taxon>Bacteria</taxon>
        <taxon>Pseudomonadati</taxon>
        <taxon>Planctomycetota</taxon>
        <taxon>Planctomycetia</taxon>
        <taxon>Pirellulales</taxon>
        <taxon>Pirellulaceae</taxon>
        <taxon>Pirellula</taxon>
    </lineage>
</organism>
<dbReference type="STRING" id="530564.Psta_3452"/>
<gene>
    <name evidence="2" type="ordered locus">Psta_3452</name>
</gene>
<dbReference type="eggNOG" id="COG5036">
    <property type="taxonomic scope" value="Bacteria"/>
</dbReference>
<keyword evidence="3" id="KW-1185">Reference proteome</keyword>
<accession>D2QYF5</accession>
<dbReference type="KEGG" id="psl:Psta_3452"/>
<dbReference type="InterPro" id="IPR042267">
    <property type="entry name" value="VTC_sf"/>
</dbReference>
<protein>
    <recommendedName>
        <fullName evidence="1">VTC domain-containing protein</fullName>
    </recommendedName>
</protein>
<dbReference type="Pfam" id="PF09359">
    <property type="entry name" value="VTC"/>
    <property type="match status" value="1"/>
</dbReference>
<evidence type="ECO:0000259" key="1">
    <source>
        <dbReference type="Pfam" id="PF09359"/>
    </source>
</evidence>
<sequence length="266" mass="30466">MTCLVNIPHHAKAFFVKEQPAETHLVSPSLTSRRGGPTAFEVKFVIDEATAQEIERWSLQHLEVDPFCLKQPDGTYCITSLYTDTPAFDVYHRAPLYRRRKFRLRRYGTEGTIHLERKARRGERVSKHRTSVHQSELVFLGEPEARSDWQGAWFHERLLRKSLQPACVLVYKRAAYLASSSEGPLRLTIDRQIQGQLSSRWHVGLTAEPQSILPGQAILELKFREAMPSLYKQLVADFQLTASGFSKYRRCLDTCGLPLPTVVTKE</sequence>
<dbReference type="GO" id="GO:0006799">
    <property type="term" value="P:polyphosphate biosynthetic process"/>
    <property type="evidence" value="ECO:0007669"/>
    <property type="project" value="UniProtKB-ARBA"/>
</dbReference>
<dbReference type="HOGENOM" id="CLU_1045279_0_0_0"/>